<feature type="transmembrane region" description="Helical" evidence="4">
    <location>
        <begin position="83"/>
        <end position="108"/>
    </location>
</feature>
<keyword evidence="3" id="KW-0443">Lipid metabolism</keyword>
<organism evidence="5 6">
    <name type="scientific">Anaerosacchariphilus polymeriproducens</name>
    <dbReference type="NCBI Taxonomy" id="1812858"/>
    <lineage>
        <taxon>Bacteria</taxon>
        <taxon>Bacillati</taxon>
        <taxon>Bacillota</taxon>
        <taxon>Clostridia</taxon>
        <taxon>Lachnospirales</taxon>
        <taxon>Lachnospiraceae</taxon>
        <taxon>Anaerosacchariphilus</taxon>
    </lineage>
</organism>
<protein>
    <submittedName>
        <fullName evidence="5">Uncharacterized protein</fullName>
    </submittedName>
</protein>
<dbReference type="RefSeq" id="WP_115480133.1">
    <property type="nucleotide sequence ID" value="NZ_QRCT01000002.1"/>
</dbReference>
<dbReference type="SUPFAM" id="SSF53474">
    <property type="entry name" value="alpha/beta-Hydrolases"/>
    <property type="match status" value="1"/>
</dbReference>
<feature type="transmembrane region" description="Helical" evidence="4">
    <location>
        <begin position="28"/>
        <end position="45"/>
    </location>
</feature>
<dbReference type="GO" id="GO:0003847">
    <property type="term" value="F:1-alkyl-2-acetylglycerophosphocholine esterase activity"/>
    <property type="evidence" value="ECO:0007669"/>
    <property type="project" value="TreeGrafter"/>
</dbReference>
<evidence type="ECO:0000256" key="1">
    <source>
        <dbReference type="ARBA" id="ARBA00022801"/>
    </source>
</evidence>
<keyword evidence="4" id="KW-0812">Transmembrane</keyword>
<evidence type="ECO:0000256" key="4">
    <source>
        <dbReference type="SAM" id="Phobius"/>
    </source>
</evidence>
<sequence>MRIFELLLILSELFLMYLLFKKKECHKILFVSGVSTVILIIHFIVEGYRWQMLFPYLVTVIFLIVSSYRYLKKSDSIKIPKKLTYVINIFLVLLILISAGLSIILPVFKMPEPTGTYQTGTKIYHYINENSDKNFIEDENNEREIMIQVWYPAQNIKDKKRSNIIPNSKIFLKEIAKEYNIPEFLLDYLKYTKSNSFDDAEISNSCNSYPLIILNHGLGTSRLLHITQAENLASHGYIVVSIDHTYSSIKTLFPNGKSTNFMISEDKLNTSLEYRIGVEKMWVKDIKFIVDRFIKANSDTESFFNGKVDINNIGIFGHSFGGAAAFDLCYNDSRFKAGIDLDGSLYSCTQYKPDNKSMNKPFMFVFSDEHFQFCKTVLERSYTTEDLKKMGFTREQYEKAKDEMLLPYKATAKNGGNVLYIKNTKHYNFTDLQLVSPLIRFTGMTGNIDGERASYIVNQYVLDFFNKHLKNIDGKLLEGPNQKFPEVIFGNKSILKEN</sequence>
<name>A0A371B031_9FIRM</name>
<dbReference type="Proteomes" id="UP000255036">
    <property type="component" value="Unassembled WGS sequence"/>
</dbReference>
<dbReference type="PANTHER" id="PTHR10272:SF0">
    <property type="entry name" value="PLATELET-ACTIVATING FACTOR ACETYLHYDROLASE"/>
    <property type="match status" value="1"/>
</dbReference>
<feature type="transmembrane region" description="Helical" evidence="4">
    <location>
        <begin position="51"/>
        <end position="71"/>
    </location>
</feature>
<dbReference type="InterPro" id="IPR029058">
    <property type="entry name" value="AB_hydrolase_fold"/>
</dbReference>
<proteinExistence type="predicted"/>
<keyword evidence="4" id="KW-0472">Membrane</keyword>
<dbReference type="PANTHER" id="PTHR10272">
    <property type="entry name" value="PLATELET-ACTIVATING FACTOR ACETYLHYDROLASE"/>
    <property type="match status" value="1"/>
</dbReference>
<dbReference type="Gene3D" id="3.40.50.1820">
    <property type="entry name" value="alpha/beta hydrolase"/>
    <property type="match status" value="1"/>
</dbReference>
<keyword evidence="2" id="KW-0442">Lipid degradation</keyword>
<dbReference type="EMBL" id="QRCT01000002">
    <property type="protein sequence ID" value="RDU25228.1"/>
    <property type="molecule type" value="Genomic_DNA"/>
</dbReference>
<keyword evidence="4" id="KW-1133">Transmembrane helix</keyword>
<gene>
    <name evidence="5" type="ORF">DWV06_00020</name>
</gene>
<comment type="caution">
    <text evidence="5">The sequence shown here is derived from an EMBL/GenBank/DDBJ whole genome shotgun (WGS) entry which is preliminary data.</text>
</comment>
<evidence type="ECO:0000313" key="6">
    <source>
        <dbReference type="Proteomes" id="UP000255036"/>
    </source>
</evidence>
<dbReference type="AlphaFoldDB" id="A0A371B031"/>
<feature type="transmembrane region" description="Helical" evidence="4">
    <location>
        <begin position="6"/>
        <end position="21"/>
    </location>
</feature>
<dbReference type="OrthoDB" id="9814760at2"/>
<keyword evidence="1" id="KW-0378">Hydrolase</keyword>
<accession>A0A371B031</accession>
<evidence type="ECO:0000256" key="2">
    <source>
        <dbReference type="ARBA" id="ARBA00022963"/>
    </source>
</evidence>
<evidence type="ECO:0000256" key="3">
    <source>
        <dbReference type="ARBA" id="ARBA00023098"/>
    </source>
</evidence>
<dbReference type="GO" id="GO:0016042">
    <property type="term" value="P:lipid catabolic process"/>
    <property type="evidence" value="ECO:0007669"/>
    <property type="project" value="UniProtKB-KW"/>
</dbReference>
<keyword evidence="6" id="KW-1185">Reference proteome</keyword>
<evidence type="ECO:0000313" key="5">
    <source>
        <dbReference type="EMBL" id="RDU25228.1"/>
    </source>
</evidence>
<dbReference type="Pfam" id="PF03403">
    <property type="entry name" value="PAF-AH_p_II"/>
    <property type="match status" value="2"/>
</dbReference>
<reference evidence="5 6" key="1">
    <citation type="submission" date="2018-07" db="EMBL/GenBank/DDBJ databases">
        <title>Anaerosacharophilus polymeroproducens gen. nov. sp. nov., an anaerobic bacterium isolated from salt field.</title>
        <authorList>
            <person name="Kim W."/>
            <person name="Yang S.-H."/>
            <person name="Oh J."/>
            <person name="Lee J.-H."/>
            <person name="Kwon K.K."/>
        </authorList>
    </citation>
    <scope>NUCLEOTIDE SEQUENCE [LARGE SCALE GENOMIC DNA]</scope>
    <source>
        <strain evidence="5 6">MCWD5</strain>
    </source>
</reference>